<comment type="similarity">
    <text evidence="1">Belongs to the TolB family.</text>
</comment>
<dbReference type="SUPFAM" id="SSF69304">
    <property type="entry name" value="Tricorn protease N-terminal domain"/>
    <property type="match status" value="1"/>
</dbReference>
<sequence length="503" mass="54586">MKSLFYLTVLLAGLFGIWSCNEDTYVEPLQLTSVRGRVVLSANQRPVGSAVVRLTPGGRQVTTDSAGTFRFDSVLVGNYTVQVSKAGYGTQVATVVASVDTSPIITIQLTDDRTQNQPPSAPTLVAPTLSTSAVSTTTTLKWTATDPNRDTLTYSVLLFRSGTTTPAQSFTGLRTDSLVVSLDYNTNYLWQVIVSDGIATVNGPVWSFRTVAFPDYSYVFTRRINGQFQVFGANATGDAAQFTREGSNWRPTVSPNRQLIAFISNRDTDAQLYIMNADGSNQRRVTNVPISGVSLADVSFAWSPDGTQLLYPVNDRLYAVRLDGTGLRIVAQAAPGRLFAGCDWTAQGNRIVARTTGPNVYDNDISIYPADGGTPTSVLARRANRVGNPVFSVSGGQLLFTIDISGFQNEQGRQLDARMFILDLTTAALTDLSLTQSGNNNQIQNKPAGTNDLDPRFSPNGAQVIFTNTDNTGNGPRAVFTSDVDGRNRRQLFTTAEMPFWRQ</sequence>
<dbReference type="AlphaFoldDB" id="A0A1P9WZQ3"/>
<dbReference type="OrthoDB" id="9815657at2"/>
<feature type="compositionally biased region" description="Polar residues" evidence="2">
    <location>
        <begin position="437"/>
        <end position="448"/>
    </location>
</feature>
<gene>
    <name evidence="3" type="ORF">AWR27_16995</name>
</gene>
<evidence type="ECO:0008006" key="5">
    <source>
        <dbReference type="Google" id="ProtNLM"/>
    </source>
</evidence>
<evidence type="ECO:0000256" key="1">
    <source>
        <dbReference type="ARBA" id="ARBA00009820"/>
    </source>
</evidence>
<protein>
    <recommendedName>
        <fullName evidence="5">Fibronectin type-III domain-containing protein</fullName>
    </recommendedName>
</protein>
<name>A0A1P9WZQ3_9BACT</name>
<dbReference type="Gene3D" id="2.60.40.10">
    <property type="entry name" value="Immunoglobulins"/>
    <property type="match status" value="1"/>
</dbReference>
<dbReference type="InterPro" id="IPR008969">
    <property type="entry name" value="CarboxyPept-like_regulatory"/>
</dbReference>
<dbReference type="Proteomes" id="UP000187941">
    <property type="component" value="Chromosome"/>
</dbReference>
<organism evidence="3 4">
    <name type="scientific">Spirosoma montaniterrae</name>
    <dbReference type="NCBI Taxonomy" id="1178516"/>
    <lineage>
        <taxon>Bacteria</taxon>
        <taxon>Pseudomonadati</taxon>
        <taxon>Bacteroidota</taxon>
        <taxon>Cytophagia</taxon>
        <taxon>Cytophagales</taxon>
        <taxon>Cytophagaceae</taxon>
        <taxon>Spirosoma</taxon>
    </lineage>
</organism>
<dbReference type="PANTHER" id="PTHR36842:SF1">
    <property type="entry name" value="PROTEIN TOLB"/>
    <property type="match status" value="1"/>
</dbReference>
<dbReference type="KEGG" id="smon:AWR27_16995"/>
<feature type="region of interest" description="Disordered" evidence="2">
    <location>
        <begin position="437"/>
        <end position="456"/>
    </location>
</feature>
<reference evidence="3 4" key="1">
    <citation type="submission" date="2016-01" db="EMBL/GenBank/DDBJ databases">
        <authorList>
            <person name="Oliw E.H."/>
        </authorList>
    </citation>
    <scope>NUCLEOTIDE SEQUENCE [LARGE SCALE GENOMIC DNA]</scope>
    <source>
        <strain evidence="3 4">DY10</strain>
    </source>
</reference>
<dbReference type="RefSeq" id="WP_077132310.1">
    <property type="nucleotide sequence ID" value="NZ_CP014263.1"/>
</dbReference>
<dbReference type="EMBL" id="CP014263">
    <property type="protein sequence ID" value="AQG80866.1"/>
    <property type="molecule type" value="Genomic_DNA"/>
</dbReference>
<dbReference type="Gene3D" id="3.40.1350.20">
    <property type="match status" value="1"/>
</dbReference>
<evidence type="ECO:0000256" key="2">
    <source>
        <dbReference type="SAM" id="MobiDB-lite"/>
    </source>
</evidence>
<dbReference type="SUPFAM" id="SSF49464">
    <property type="entry name" value="Carboxypeptidase regulatory domain-like"/>
    <property type="match status" value="1"/>
</dbReference>
<dbReference type="InterPro" id="IPR011659">
    <property type="entry name" value="WD40"/>
</dbReference>
<keyword evidence="4" id="KW-1185">Reference proteome</keyword>
<dbReference type="PANTHER" id="PTHR36842">
    <property type="entry name" value="PROTEIN TOLB HOMOLOG"/>
    <property type="match status" value="1"/>
</dbReference>
<dbReference type="Gene3D" id="2.120.10.30">
    <property type="entry name" value="TolB, C-terminal domain"/>
    <property type="match status" value="2"/>
</dbReference>
<dbReference type="Pfam" id="PF07676">
    <property type="entry name" value="PD40"/>
    <property type="match status" value="1"/>
</dbReference>
<accession>A0A1P9WZQ3</accession>
<evidence type="ECO:0000313" key="3">
    <source>
        <dbReference type="EMBL" id="AQG80866.1"/>
    </source>
</evidence>
<dbReference type="InterPro" id="IPR013783">
    <property type="entry name" value="Ig-like_fold"/>
</dbReference>
<dbReference type="InterPro" id="IPR011042">
    <property type="entry name" value="6-blade_b-propeller_TolB-like"/>
</dbReference>
<dbReference type="Pfam" id="PF13620">
    <property type="entry name" value="CarboxypepD_reg"/>
    <property type="match status" value="1"/>
</dbReference>
<evidence type="ECO:0000313" key="4">
    <source>
        <dbReference type="Proteomes" id="UP000187941"/>
    </source>
</evidence>
<dbReference type="STRING" id="1178516.AWR27_16995"/>
<proteinExistence type="inferred from homology"/>